<dbReference type="SMART" id="SM00406">
    <property type="entry name" value="IGv"/>
    <property type="match status" value="1"/>
</dbReference>
<comment type="function">
    <text evidence="19">Seems to play a role in epithelial tight junction formation. Appears early in primordial forms of cell junctions and recruits PARD3. The association of the PARD6-PARD3 complex may prevent the interaction of PARD3 with JAM1, thereby preventing tight junction assembly. Plays a role in regulating monocyte transmigration involved in integrity of epithelial barrier. Ligand for integrin alpha-L/beta-2 involved in memory T-cell and neutrophil transmigration. Involved in platelet activation.</text>
</comment>
<evidence type="ECO:0000256" key="12">
    <source>
        <dbReference type="ARBA" id="ARBA00022989"/>
    </source>
</evidence>
<feature type="domain" description="Ig-like" evidence="22">
    <location>
        <begin position="285"/>
        <end position="378"/>
    </location>
</feature>
<evidence type="ECO:0000256" key="7">
    <source>
        <dbReference type="ARBA" id="ARBA00022553"/>
    </source>
</evidence>
<dbReference type="InterPro" id="IPR013106">
    <property type="entry name" value="Ig_V-set"/>
</dbReference>
<keyword evidence="12 20" id="KW-1133">Transmembrane helix</keyword>
<dbReference type="SMART" id="SM00450">
    <property type="entry name" value="RHOD"/>
    <property type="match status" value="1"/>
</dbReference>
<dbReference type="InterPro" id="IPR003599">
    <property type="entry name" value="Ig_sub"/>
</dbReference>
<dbReference type="SUPFAM" id="SSF56496">
    <property type="entry name" value="Fibrinogen C-terminal domain-like"/>
    <property type="match status" value="1"/>
</dbReference>
<organism evidence="23 24">
    <name type="scientific">Bos mutus</name>
    <name type="common">wild yak</name>
    <dbReference type="NCBI Taxonomy" id="72004"/>
    <lineage>
        <taxon>Eukaryota</taxon>
        <taxon>Metazoa</taxon>
        <taxon>Chordata</taxon>
        <taxon>Craniata</taxon>
        <taxon>Vertebrata</taxon>
        <taxon>Euteleostomi</taxon>
        <taxon>Mammalia</taxon>
        <taxon>Eutheria</taxon>
        <taxon>Laurasiatheria</taxon>
        <taxon>Artiodactyla</taxon>
        <taxon>Ruminantia</taxon>
        <taxon>Pecora</taxon>
        <taxon>Bovidae</taxon>
        <taxon>Bovinae</taxon>
        <taxon>Bos</taxon>
    </lineage>
</organism>
<evidence type="ECO:0000256" key="18">
    <source>
        <dbReference type="ARBA" id="ARBA00046718"/>
    </source>
</evidence>
<evidence type="ECO:0000256" key="11">
    <source>
        <dbReference type="ARBA" id="ARBA00022949"/>
    </source>
</evidence>
<feature type="domain" description="Rhodanese" evidence="21">
    <location>
        <begin position="39"/>
        <end position="136"/>
    </location>
</feature>
<dbReference type="Gene3D" id="2.60.40.10">
    <property type="entry name" value="Immunoglobulins"/>
    <property type="match status" value="2"/>
</dbReference>
<gene>
    <name evidence="23" type="ORF">E5288_WYG005330</name>
</gene>
<dbReference type="CDD" id="cd01519">
    <property type="entry name" value="RHOD_HSP67B2"/>
    <property type="match status" value="1"/>
</dbReference>
<dbReference type="InterPro" id="IPR036056">
    <property type="entry name" value="Fibrinogen-like_C"/>
</dbReference>
<feature type="transmembrane region" description="Helical" evidence="20">
    <location>
        <begin position="386"/>
        <end position="411"/>
    </location>
</feature>
<keyword evidence="5" id="KW-0796">Tight junction</keyword>
<evidence type="ECO:0000256" key="5">
    <source>
        <dbReference type="ARBA" id="ARBA00022427"/>
    </source>
</evidence>
<evidence type="ECO:0000256" key="4">
    <source>
        <dbReference type="ARBA" id="ARBA00016608"/>
    </source>
</evidence>
<dbReference type="Proteomes" id="UP000322234">
    <property type="component" value="Unassembled WGS sequence"/>
</dbReference>
<dbReference type="SUPFAM" id="SSF48726">
    <property type="entry name" value="Immunoglobulin"/>
    <property type="match status" value="2"/>
</dbReference>
<keyword evidence="6" id="KW-1003">Cell membrane</keyword>
<dbReference type="InterPro" id="IPR003598">
    <property type="entry name" value="Ig_sub2"/>
</dbReference>
<accession>A0A6B0SBW3</accession>
<dbReference type="Pfam" id="PF13927">
    <property type="entry name" value="Ig_3"/>
    <property type="match status" value="1"/>
</dbReference>
<dbReference type="PROSITE" id="PS50835">
    <property type="entry name" value="IG_LIKE"/>
    <property type="match status" value="2"/>
</dbReference>
<dbReference type="InterPro" id="IPR007110">
    <property type="entry name" value="Ig-like_dom"/>
</dbReference>
<dbReference type="InterPro" id="IPR001763">
    <property type="entry name" value="Rhodanese-like_dom"/>
</dbReference>
<keyword evidence="9" id="KW-0732">Signal</keyword>
<comment type="similarity">
    <text evidence="3">Belongs to the immunoglobulin superfamily.</text>
</comment>
<evidence type="ECO:0000256" key="20">
    <source>
        <dbReference type="SAM" id="Phobius"/>
    </source>
</evidence>
<name>A0A6B0SBW3_9CETA</name>
<dbReference type="PROSITE" id="PS50206">
    <property type="entry name" value="RHODANESE_3"/>
    <property type="match status" value="1"/>
</dbReference>
<dbReference type="InterPro" id="IPR036873">
    <property type="entry name" value="Rhodanese-like_dom_sf"/>
</dbReference>
<keyword evidence="11" id="KW-0965">Cell junction</keyword>
<dbReference type="InterPro" id="IPR036179">
    <property type="entry name" value="Ig-like_dom_sf"/>
</dbReference>
<dbReference type="Pfam" id="PF07686">
    <property type="entry name" value="V-set"/>
    <property type="match status" value="1"/>
</dbReference>
<evidence type="ECO:0000256" key="10">
    <source>
        <dbReference type="ARBA" id="ARBA00022737"/>
    </source>
</evidence>
<dbReference type="PANTHER" id="PTHR45113">
    <property type="entry name" value="JUNCTIONAL ADHESION MOLECULE A"/>
    <property type="match status" value="1"/>
</dbReference>
<dbReference type="InterPro" id="IPR042456">
    <property type="entry name" value="F11R"/>
</dbReference>
<keyword evidence="8 20" id="KW-0812">Transmembrane</keyword>
<dbReference type="FunFam" id="2.60.40.10:FF:000906">
    <property type="entry name" value="Junctional adhesion molecule A"/>
    <property type="match status" value="1"/>
</dbReference>
<evidence type="ECO:0000256" key="3">
    <source>
        <dbReference type="ARBA" id="ARBA00008637"/>
    </source>
</evidence>
<dbReference type="GO" id="GO:0005923">
    <property type="term" value="C:bicellular tight junction"/>
    <property type="evidence" value="ECO:0007669"/>
    <property type="project" value="UniProtKB-SubCell"/>
</dbReference>
<dbReference type="NCBIfam" id="NF040941">
    <property type="entry name" value="GGGWT_bact"/>
    <property type="match status" value="1"/>
</dbReference>
<evidence type="ECO:0000256" key="19">
    <source>
        <dbReference type="ARBA" id="ARBA00057528"/>
    </source>
</evidence>
<dbReference type="GO" id="GO:0050892">
    <property type="term" value="P:intestinal absorption"/>
    <property type="evidence" value="ECO:0007669"/>
    <property type="project" value="TreeGrafter"/>
</dbReference>
<evidence type="ECO:0000313" key="24">
    <source>
        <dbReference type="Proteomes" id="UP000322234"/>
    </source>
</evidence>
<keyword evidence="10" id="KW-0677">Repeat</keyword>
<dbReference type="GO" id="GO:0005886">
    <property type="term" value="C:plasma membrane"/>
    <property type="evidence" value="ECO:0007669"/>
    <property type="project" value="UniProtKB-SubCell"/>
</dbReference>
<dbReference type="SMART" id="SM00409">
    <property type="entry name" value="IG"/>
    <property type="match status" value="2"/>
</dbReference>
<keyword evidence="15" id="KW-0325">Glycoprotein</keyword>
<dbReference type="InterPro" id="IPR013783">
    <property type="entry name" value="Ig-like_fold"/>
</dbReference>
<dbReference type="GO" id="GO:0090559">
    <property type="term" value="P:regulation of membrane permeability"/>
    <property type="evidence" value="ECO:0007669"/>
    <property type="project" value="TreeGrafter"/>
</dbReference>
<evidence type="ECO:0000256" key="9">
    <source>
        <dbReference type="ARBA" id="ARBA00022729"/>
    </source>
</evidence>
<evidence type="ECO:0000256" key="6">
    <source>
        <dbReference type="ARBA" id="ARBA00022475"/>
    </source>
</evidence>
<dbReference type="GO" id="GO:0007155">
    <property type="term" value="P:cell adhesion"/>
    <property type="evidence" value="ECO:0007669"/>
    <property type="project" value="InterPro"/>
</dbReference>
<comment type="caution">
    <text evidence="23">The sequence shown here is derived from an EMBL/GenBank/DDBJ whole genome shotgun (WGS) entry which is preliminary data.</text>
</comment>
<keyword evidence="14" id="KW-1015">Disulfide bond</keyword>
<dbReference type="Pfam" id="PF00581">
    <property type="entry name" value="Rhodanese"/>
    <property type="match status" value="1"/>
</dbReference>
<dbReference type="AlphaFoldDB" id="A0A6B0SBW3"/>
<keyword evidence="7" id="KW-0597">Phosphoprotein</keyword>
<keyword evidence="13 20" id="KW-0472">Membrane</keyword>
<sequence>MLPIPRGRAGAEFLKLTFAVRTMAGEPTVSLPELRSLLASGGARLFDVRSREEAAAGTIPGALNIPVSELESALQMEPAAFKALYSAEKPKLEENLIFFCQMGKRGLQATQLAQRLGYKEARNYEGAYREWLQKEVQSLASRKVPTSGTPPNQRVLTCRRLVLLFSLPPSSGSLALGRGAVQTYEPVVRVPENNPAKLSCSYSGFSSPRVEWKFTHGDIRGLVCYNNKITASYENRVTFSDTGITFHSVTRKDTGMYTCMVSDEGGNTYGEVTVQLIVLVPPSKPTINVPSSVTIGTRAVLTCSERDGSPPSEYKWFKDGVEMPLEPKSNRAFSNSSYTLNQKTGELIFDPVSASDTGDFTCQAQNGYASPVKSDTVHMDAVELNVGGIVAAVFVTLILLGALIFGIWFAYSRGYFDSETSNKKVIYSQPNARSDVCDIPVEKETQTTESIKCTIITATWTQAELVLHPHHAAYGLYHLRTENGVVYQTFCDMTSGGGGWTLVASVHENNMHGKCTVGDRWSSQQGNKADYPEGDGNWANYNTFGSAEAATSDDYKNPGYYDIQAQDLGIWHVPNKSPLQQWRKSSLLRYHTNTGFFQSLGHNLFGLYQKYPVKYGAGNCWADNGPAIPVVYDFGDAEKTASYYSPCGKEEFVAGFVQFRVFNNERAANALCAGMRVTGCNTEHHCIGGGGFFPESDPVQCGDFSSFDWDGYGTHRGCSSSREITEAAVLLFYR</sequence>
<comment type="subcellular location">
    <subcellularLocation>
        <location evidence="2">Cell junction</location>
        <location evidence="2">Tight junction</location>
    </subcellularLocation>
    <subcellularLocation>
        <location evidence="1">Cell membrane</location>
        <topology evidence="1">Single-pass type I membrane protein</topology>
    </subcellularLocation>
</comment>
<dbReference type="SUPFAM" id="SSF52821">
    <property type="entry name" value="Rhodanese/Cell cycle control phosphatase"/>
    <property type="match status" value="1"/>
</dbReference>
<reference evidence="23" key="1">
    <citation type="submission" date="2019-10" db="EMBL/GenBank/DDBJ databases">
        <title>The sequence and de novo assembly of the wild yak genome.</title>
        <authorList>
            <person name="Liu Y."/>
        </authorList>
    </citation>
    <scope>NUCLEOTIDE SEQUENCE [LARGE SCALE GENOMIC DNA]</scope>
    <source>
        <strain evidence="23">WY2019</strain>
    </source>
</reference>
<evidence type="ECO:0000256" key="2">
    <source>
        <dbReference type="ARBA" id="ARBA00004435"/>
    </source>
</evidence>
<dbReference type="Gene3D" id="3.40.250.10">
    <property type="entry name" value="Rhodanese-like domain"/>
    <property type="match status" value="1"/>
</dbReference>
<evidence type="ECO:0000256" key="16">
    <source>
        <dbReference type="ARBA" id="ARBA00023319"/>
    </source>
</evidence>
<feature type="domain" description="Ig-like" evidence="22">
    <location>
        <begin position="169"/>
        <end position="275"/>
    </location>
</feature>
<dbReference type="FunFam" id="2.60.40.10:FF:000342">
    <property type="entry name" value="Junctional adhesion molecule A"/>
    <property type="match status" value="1"/>
</dbReference>
<protein>
    <recommendedName>
        <fullName evidence="4">Junctional adhesion molecule A</fullName>
    </recommendedName>
    <alternativeName>
        <fullName evidence="17">Junctional adhesion molecule 1</fullName>
    </alternativeName>
</protein>
<dbReference type="SMART" id="SM00408">
    <property type="entry name" value="IGc2"/>
    <property type="match status" value="2"/>
</dbReference>
<dbReference type="FunFam" id="3.40.250.10:FF:000031">
    <property type="entry name" value="Thiosulfate sulfurtransferase like domain containing 1"/>
    <property type="match status" value="1"/>
</dbReference>
<evidence type="ECO:0000256" key="1">
    <source>
        <dbReference type="ARBA" id="ARBA00004251"/>
    </source>
</evidence>
<evidence type="ECO:0000259" key="22">
    <source>
        <dbReference type="PROSITE" id="PS50835"/>
    </source>
</evidence>
<evidence type="ECO:0000256" key="14">
    <source>
        <dbReference type="ARBA" id="ARBA00023157"/>
    </source>
</evidence>
<proteinExistence type="inferred from homology"/>
<evidence type="ECO:0000313" key="23">
    <source>
        <dbReference type="EMBL" id="MXQ97506.1"/>
    </source>
</evidence>
<evidence type="ECO:0000256" key="8">
    <source>
        <dbReference type="ARBA" id="ARBA00022692"/>
    </source>
</evidence>
<evidence type="ECO:0000259" key="21">
    <source>
        <dbReference type="PROSITE" id="PS50206"/>
    </source>
</evidence>
<evidence type="ECO:0000256" key="17">
    <source>
        <dbReference type="ARBA" id="ARBA00030590"/>
    </source>
</evidence>
<dbReference type="PANTHER" id="PTHR45113:SF1">
    <property type="entry name" value="JUNCTIONAL ADHESION MOLECULE A"/>
    <property type="match status" value="1"/>
</dbReference>
<comment type="subunit">
    <text evidence="18">Interacts with the ninth PDZ domain of MPDZ. Interacts with the first PDZ domain of PARD3. The association between PARD3 and PARD6B probably disrupts this interaction. Interacts with ITGAL (via I-domain). Interacts with CD151.</text>
</comment>
<evidence type="ECO:0000256" key="15">
    <source>
        <dbReference type="ARBA" id="ARBA00023180"/>
    </source>
</evidence>
<dbReference type="EMBL" id="VBQZ03000192">
    <property type="protein sequence ID" value="MXQ97506.1"/>
    <property type="molecule type" value="Genomic_DNA"/>
</dbReference>
<keyword evidence="24" id="KW-1185">Reference proteome</keyword>
<evidence type="ECO:0000256" key="13">
    <source>
        <dbReference type="ARBA" id="ARBA00023136"/>
    </source>
</evidence>
<dbReference type="GO" id="GO:0090557">
    <property type="term" value="P:establishment of endothelial intestinal barrier"/>
    <property type="evidence" value="ECO:0007669"/>
    <property type="project" value="TreeGrafter"/>
</dbReference>
<keyword evidence="16" id="KW-0393">Immunoglobulin domain</keyword>